<feature type="non-terminal residue" evidence="2">
    <location>
        <position position="693"/>
    </location>
</feature>
<organism evidence="2 3">
    <name type="scientific">Tetraparma gracilis</name>
    <dbReference type="NCBI Taxonomy" id="2962635"/>
    <lineage>
        <taxon>Eukaryota</taxon>
        <taxon>Sar</taxon>
        <taxon>Stramenopiles</taxon>
        <taxon>Ochrophyta</taxon>
        <taxon>Bolidophyceae</taxon>
        <taxon>Parmales</taxon>
        <taxon>Triparmaceae</taxon>
        <taxon>Tetraparma</taxon>
    </lineage>
</organism>
<proteinExistence type="predicted"/>
<feature type="transmembrane region" description="Helical" evidence="1">
    <location>
        <begin position="37"/>
        <end position="58"/>
    </location>
</feature>
<accession>A0ABQ6N409</accession>
<gene>
    <name evidence="2" type="ORF">TeGR_g6582</name>
</gene>
<dbReference type="Gene3D" id="3.30.530.20">
    <property type="match status" value="2"/>
</dbReference>
<evidence type="ECO:0000256" key="1">
    <source>
        <dbReference type="SAM" id="Phobius"/>
    </source>
</evidence>
<keyword evidence="1" id="KW-0472">Membrane</keyword>
<dbReference type="EMBL" id="BRYB01003574">
    <property type="protein sequence ID" value="GMI38951.1"/>
    <property type="molecule type" value="Genomic_DNA"/>
</dbReference>
<feature type="transmembrane region" description="Helical" evidence="1">
    <location>
        <begin position="125"/>
        <end position="144"/>
    </location>
</feature>
<evidence type="ECO:0000313" key="3">
    <source>
        <dbReference type="Proteomes" id="UP001165060"/>
    </source>
</evidence>
<reference evidence="2 3" key="1">
    <citation type="journal article" date="2023" name="Commun. Biol.">
        <title>Genome analysis of Parmales, the sister group of diatoms, reveals the evolutionary specialization of diatoms from phago-mixotrophs to photoautotrophs.</title>
        <authorList>
            <person name="Ban H."/>
            <person name="Sato S."/>
            <person name="Yoshikawa S."/>
            <person name="Yamada K."/>
            <person name="Nakamura Y."/>
            <person name="Ichinomiya M."/>
            <person name="Sato N."/>
            <person name="Blanc-Mathieu R."/>
            <person name="Endo H."/>
            <person name="Kuwata A."/>
            <person name="Ogata H."/>
        </authorList>
    </citation>
    <scope>NUCLEOTIDE SEQUENCE [LARGE SCALE GENOMIC DNA]</scope>
</reference>
<keyword evidence="1" id="KW-0812">Transmembrane</keyword>
<comment type="caution">
    <text evidence="2">The sequence shown here is derived from an EMBL/GenBank/DDBJ whole genome shotgun (WGS) entry which is preliminary data.</text>
</comment>
<protein>
    <recommendedName>
        <fullName evidence="4">START domain-containing protein</fullName>
    </recommendedName>
</protein>
<sequence length="693" mass="76438">MYTALELVDVGSDSVNGILKLLLLLNDDKSRSNIPPWLAISFIVLGCYTVPLGLYQVVKRGRVKTSYRNIIRGTDPELVRALDGAAGGKLTPESIHIRHSLVVLDLEILITVNEPRTGNESKTSLNASFGAFMLFGVVNLATFACCLEFVENGSLEDWLRKTAGGRAFNVVAQKRTASRKGSASVARIEKERVLAAEMLRGYDSAEYDEAARVITDEDRKRGAVAKEMVERFAGECLGDNATTGDAPAWDPILDVDGGALEEGAQSWSRFNPYSLFGETFARITIDAEPRQVMALLASDAAVSDIVKESKVETLHKDYVSRLQYLQVPKKIFGMSDREILFRGVYLRLEEGAYLYFTYNVSDKRKPKVKGVKRMESEFGMLLRPAPGDAGKTEIWRAFRLNMKLKGLARKKLARIASSNLAKAAADPLQKLRRVARDLAGLVVRGRIMPLPELVHRGYNYDGKYQASLITKEDAKHLAVSESTLTRFTDECTSGAVPDGAAEWKAIETTGGSSESGGVRGWWRFDEKTLYAETFAKVTVHAEPKQCFAYQAAGRGGDWAQQAEDLGRDAVSVTQLLRFPKRVFGMSDRELLYRCVTRVEDDGSIVVAGYDVNHDSRPLRAGVKRMSSELSLSFRVVEGSDGRATEVKRSHRLNLNIGGIGSKKLSEVATSTVKTRAVASILDLKVSVERLLEL</sequence>
<dbReference type="Proteomes" id="UP001165060">
    <property type="component" value="Unassembled WGS sequence"/>
</dbReference>
<dbReference type="SUPFAM" id="SSF55961">
    <property type="entry name" value="Bet v1-like"/>
    <property type="match status" value="2"/>
</dbReference>
<name>A0ABQ6N409_9STRA</name>
<keyword evidence="1" id="KW-1133">Transmembrane helix</keyword>
<evidence type="ECO:0000313" key="2">
    <source>
        <dbReference type="EMBL" id="GMI38951.1"/>
    </source>
</evidence>
<dbReference type="InterPro" id="IPR023393">
    <property type="entry name" value="START-like_dom_sf"/>
</dbReference>
<evidence type="ECO:0008006" key="4">
    <source>
        <dbReference type="Google" id="ProtNLM"/>
    </source>
</evidence>
<keyword evidence="3" id="KW-1185">Reference proteome</keyword>